<dbReference type="GO" id="GO:0004756">
    <property type="term" value="F:selenide, water dikinase activity"/>
    <property type="evidence" value="ECO:0007669"/>
    <property type="project" value="UniProtKB-UniRule"/>
</dbReference>
<name>A0A124EH08_TRASO</name>
<keyword evidence="7 9" id="KW-0460">Magnesium</keyword>
<dbReference type="Proteomes" id="UP000054078">
    <property type="component" value="Unassembled WGS sequence"/>
</dbReference>
<protein>
    <recommendedName>
        <fullName evidence="9">Selenide, water dikinase</fullName>
        <ecNumber evidence="9">2.7.9.3</ecNumber>
    </recommendedName>
    <alternativeName>
        <fullName evidence="9">Selenium donor protein</fullName>
    </alternativeName>
    <alternativeName>
        <fullName evidence="9">Selenophosphate synthase</fullName>
    </alternativeName>
</protein>
<dbReference type="InterPro" id="IPR016188">
    <property type="entry name" value="PurM-like_N"/>
</dbReference>
<keyword evidence="8 9" id="KW-0711">Selenium</keyword>
<keyword evidence="2 9" id="KW-0808">Transferase</keyword>
<comment type="function">
    <text evidence="9">Synthesizes selenophosphate from selenide and ATP.</text>
</comment>
<evidence type="ECO:0000259" key="10">
    <source>
        <dbReference type="Pfam" id="PF00586"/>
    </source>
</evidence>
<feature type="binding site" description="in other chain" evidence="9">
    <location>
        <begin position="55"/>
        <end position="57"/>
    </location>
    <ligand>
        <name>ATP</name>
        <dbReference type="ChEBI" id="CHEBI:30616"/>
        <note>ligand shared between dimeric partners</note>
    </ligand>
</feature>
<feature type="binding site" evidence="9">
    <location>
        <position position="58"/>
    </location>
    <ligand>
        <name>Mg(2+)</name>
        <dbReference type="ChEBI" id="CHEBI:18420"/>
    </ligand>
</feature>
<dbReference type="GO" id="GO:0005737">
    <property type="term" value="C:cytoplasm"/>
    <property type="evidence" value="ECO:0007669"/>
    <property type="project" value="TreeGrafter"/>
</dbReference>
<feature type="domain" description="PurM-like C-terminal" evidence="11">
    <location>
        <begin position="176"/>
        <end position="346"/>
    </location>
</feature>
<evidence type="ECO:0000256" key="8">
    <source>
        <dbReference type="ARBA" id="ARBA00023266"/>
    </source>
</evidence>
<evidence type="ECO:0000256" key="7">
    <source>
        <dbReference type="ARBA" id="ARBA00022842"/>
    </source>
</evidence>
<feature type="site" description="Important for catalytic activity" evidence="9">
    <location>
        <position position="28"/>
    </location>
</feature>
<dbReference type="STRING" id="1299998.AUL39_02215"/>
<evidence type="ECO:0000256" key="9">
    <source>
        <dbReference type="HAMAP-Rule" id="MF_00625"/>
    </source>
</evidence>
<evidence type="ECO:0000313" key="12">
    <source>
        <dbReference type="EMBL" id="KUH59169.1"/>
    </source>
</evidence>
<dbReference type="EC" id="2.7.9.3" evidence="9"/>
<reference evidence="12 13" key="1">
    <citation type="submission" date="2015-12" db="EMBL/GenBank/DDBJ databases">
        <title>Draft Genome Sequence of Olsenella scatoligenes SK9K4T; a Producer of 3-Methylindole- (skatole) and 4-Methylphenol- (p-cresol) Isolated from Pig Feces.</title>
        <authorList>
            <person name="Li X."/>
            <person name="Borg B."/>
            <person name="Canibe N."/>
        </authorList>
    </citation>
    <scope>NUCLEOTIDE SEQUENCE [LARGE SCALE GENOMIC DNA]</scope>
    <source>
        <strain evidence="12 13">SK9K4</strain>
    </source>
</reference>
<dbReference type="NCBIfam" id="TIGR00476">
    <property type="entry name" value="selD"/>
    <property type="match status" value="1"/>
</dbReference>
<sequence length="359" mass="37597">MAENNVASAGGNDVKLTKLAECAGCGAKVGAGELAKLLKDIKVQRDPNLLVGFDKSDDAAVYRVTDDVAIVETVDFFPPIADDPYTYGAIAATNALSDVYAMGGEPKVALNVMAVPEDMSSDVVHEILRGGYEKVYEAGASIVGGHSIYDEEPKYGLAVTGFVDPHRMLTNSGAHPGDVLVLTKALGVGVITTAEKGGLADPADVAAAERQMMCLNRWARDVIVRHDVHATTDVTGFGLMGHSLEMAQGADVRVAIDAGAPALLAHARDWARLGILPAGMYRNRHFAEASVDAMGVPQDLADLLFCPETSGGLLVAVAEDDADSLIADLLADGRVPDARVVGRVEAYDGGPRIRLSFAG</sequence>
<keyword evidence="4 9" id="KW-0547">Nucleotide-binding</keyword>
<comment type="catalytic activity">
    <reaction evidence="9">
        <text>hydrogenselenide + ATP + H2O = selenophosphate + AMP + phosphate + 2 H(+)</text>
        <dbReference type="Rhea" id="RHEA:18737"/>
        <dbReference type="ChEBI" id="CHEBI:15377"/>
        <dbReference type="ChEBI" id="CHEBI:15378"/>
        <dbReference type="ChEBI" id="CHEBI:16144"/>
        <dbReference type="ChEBI" id="CHEBI:29317"/>
        <dbReference type="ChEBI" id="CHEBI:30616"/>
        <dbReference type="ChEBI" id="CHEBI:43474"/>
        <dbReference type="ChEBI" id="CHEBI:456215"/>
        <dbReference type="EC" id="2.7.9.3"/>
    </reaction>
</comment>
<dbReference type="PANTHER" id="PTHR10256">
    <property type="entry name" value="SELENIDE, WATER DIKINASE"/>
    <property type="match status" value="1"/>
</dbReference>
<dbReference type="SUPFAM" id="SSF55326">
    <property type="entry name" value="PurM N-terminal domain-like"/>
    <property type="match status" value="1"/>
</dbReference>
<dbReference type="Pfam" id="PF02769">
    <property type="entry name" value="AIRS_C"/>
    <property type="match status" value="1"/>
</dbReference>
<keyword evidence="13" id="KW-1185">Reference proteome</keyword>
<dbReference type="GO" id="GO:0000287">
    <property type="term" value="F:magnesium ion binding"/>
    <property type="evidence" value="ECO:0007669"/>
    <property type="project" value="UniProtKB-UniRule"/>
</dbReference>
<comment type="similarity">
    <text evidence="1 9">Belongs to the selenophosphate synthase 1 family. Class I subfamily.</text>
</comment>
<dbReference type="AlphaFoldDB" id="A0A124EH08"/>
<dbReference type="NCBIfam" id="NF002098">
    <property type="entry name" value="PRK00943.1"/>
    <property type="match status" value="1"/>
</dbReference>
<evidence type="ECO:0000256" key="2">
    <source>
        <dbReference type="ARBA" id="ARBA00022679"/>
    </source>
</evidence>
<dbReference type="EMBL" id="LOJF01000001">
    <property type="protein sequence ID" value="KUH59169.1"/>
    <property type="molecule type" value="Genomic_DNA"/>
</dbReference>
<dbReference type="GO" id="GO:0005524">
    <property type="term" value="F:ATP binding"/>
    <property type="evidence" value="ECO:0007669"/>
    <property type="project" value="UniProtKB-UniRule"/>
</dbReference>
<dbReference type="FunFam" id="3.30.1330.10:FF:000003">
    <property type="entry name" value="Selenide, water dikinase"/>
    <property type="match status" value="1"/>
</dbReference>
<dbReference type="PIRSF" id="PIRSF036407">
    <property type="entry name" value="Selenphspht_syn"/>
    <property type="match status" value="1"/>
</dbReference>
<dbReference type="HAMAP" id="MF_00625">
    <property type="entry name" value="SelD"/>
    <property type="match status" value="1"/>
</dbReference>
<feature type="active site" evidence="9">
    <location>
        <position position="25"/>
    </location>
</feature>
<feature type="binding site" evidence="9">
    <location>
        <position position="233"/>
    </location>
    <ligand>
        <name>Mg(2+)</name>
        <dbReference type="ChEBI" id="CHEBI:18420"/>
    </ligand>
</feature>
<dbReference type="SUPFAM" id="SSF56042">
    <property type="entry name" value="PurM C-terminal domain-like"/>
    <property type="match status" value="1"/>
</dbReference>
<proteinExistence type="inferred from homology"/>
<dbReference type="PANTHER" id="PTHR10256:SF0">
    <property type="entry name" value="INACTIVE SELENIDE, WATER DIKINASE-LIKE PROTEIN-RELATED"/>
    <property type="match status" value="1"/>
</dbReference>
<feature type="binding site" evidence="9">
    <location>
        <begin position="145"/>
        <end position="147"/>
    </location>
    <ligand>
        <name>ATP</name>
        <dbReference type="ChEBI" id="CHEBI:30616"/>
        <note>ligand shared between dimeric partners</note>
    </ligand>
</feature>
<organism evidence="12 13">
    <name type="scientific">Tractidigestivibacter scatoligenes</name>
    <name type="common">Olsenella scatoligenes</name>
    <dbReference type="NCBI Taxonomy" id="1299998"/>
    <lineage>
        <taxon>Bacteria</taxon>
        <taxon>Bacillati</taxon>
        <taxon>Actinomycetota</taxon>
        <taxon>Coriobacteriia</taxon>
        <taxon>Coriobacteriales</taxon>
        <taxon>Atopobiaceae</taxon>
        <taxon>Tractidigestivibacter</taxon>
    </lineage>
</organism>
<dbReference type="InterPro" id="IPR023061">
    <property type="entry name" value="SelD_I"/>
</dbReference>
<feature type="domain" description="PurM-like N-terminal" evidence="10">
    <location>
        <begin position="57"/>
        <end position="163"/>
    </location>
</feature>
<dbReference type="InterPro" id="IPR010918">
    <property type="entry name" value="PurM-like_C_dom"/>
</dbReference>
<dbReference type="InterPro" id="IPR036676">
    <property type="entry name" value="PurM-like_C_sf"/>
</dbReference>
<accession>A0A124EH08</accession>
<gene>
    <name evidence="9" type="primary">selD</name>
    <name evidence="12" type="ORF">AUL39_02215</name>
</gene>
<dbReference type="InterPro" id="IPR004536">
    <property type="entry name" value="SPS/SelD"/>
</dbReference>
<evidence type="ECO:0000256" key="3">
    <source>
        <dbReference type="ARBA" id="ARBA00022723"/>
    </source>
</evidence>
<evidence type="ECO:0000313" key="13">
    <source>
        <dbReference type="Proteomes" id="UP000054078"/>
    </source>
</evidence>
<feature type="binding site" description="in other chain" evidence="9">
    <location>
        <position position="98"/>
    </location>
    <ligand>
        <name>ATP</name>
        <dbReference type="ChEBI" id="CHEBI:30616"/>
        <note>ligand shared between dimeric partners</note>
    </ligand>
</feature>
<dbReference type="Gene3D" id="3.90.650.10">
    <property type="entry name" value="PurM-like C-terminal domain"/>
    <property type="match status" value="1"/>
</dbReference>
<evidence type="ECO:0000259" key="11">
    <source>
        <dbReference type="Pfam" id="PF02769"/>
    </source>
</evidence>
<dbReference type="CDD" id="cd02195">
    <property type="entry name" value="SelD"/>
    <property type="match status" value="1"/>
</dbReference>
<feature type="binding site" description="in other chain" evidence="9">
    <location>
        <position position="28"/>
    </location>
    <ligand>
        <name>ATP</name>
        <dbReference type="ChEBI" id="CHEBI:30616"/>
        <note>ligand shared between dimeric partners</note>
    </ligand>
</feature>
<feature type="binding site" evidence="9">
    <location>
        <position position="98"/>
    </location>
    <ligand>
        <name>Mg(2+)</name>
        <dbReference type="ChEBI" id="CHEBI:18420"/>
    </ligand>
</feature>
<evidence type="ECO:0000256" key="6">
    <source>
        <dbReference type="ARBA" id="ARBA00022840"/>
    </source>
</evidence>
<dbReference type="GO" id="GO:0016260">
    <property type="term" value="P:selenocysteine biosynthetic process"/>
    <property type="evidence" value="ECO:0007669"/>
    <property type="project" value="InterPro"/>
</dbReference>
<feature type="binding site" description="in other chain" evidence="9">
    <location>
        <position position="75"/>
    </location>
    <ligand>
        <name>ATP</name>
        <dbReference type="ChEBI" id="CHEBI:30616"/>
        <note>ligand shared between dimeric partners</note>
    </ligand>
</feature>
<keyword evidence="6 9" id="KW-0067">ATP-binding</keyword>
<comment type="cofactor">
    <cofactor evidence="9">
        <name>Mg(2+)</name>
        <dbReference type="ChEBI" id="CHEBI:18420"/>
    </cofactor>
    <text evidence="9">Binds 1 Mg(2+) ion per monomer.</text>
</comment>
<dbReference type="InterPro" id="IPR036921">
    <property type="entry name" value="PurM-like_N_sf"/>
</dbReference>
<keyword evidence="3 9" id="KW-0479">Metal-binding</keyword>
<comment type="caution">
    <text evidence="12">The sequence shown here is derived from an EMBL/GenBank/DDBJ whole genome shotgun (WGS) entry which is preliminary data.</text>
</comment>
<dbReference type="Pfam" id="PF00586">
    <property type="entry name" value="AIRS"/>
    <property type="match status" value="1"/>
</dbReference>
<keyword evidence="5 9" id="KW-0418">Kinase</keyword>
<evidence type="ECO:0000256" key="1">
    <source>
        <dbReference type="ARBA" id="ARBA00008026"/>
    </source>
</evidence>
<comment type="subunit">
    <text evidence="9">Homodimer.</text>
</comment>
<dbReference type="Gene3D" id="3.30.1330.10">
    <property type="entry name" value="PurM-like, N-terminal domain"/>
    <property type="match status" value="1"/>
</dbReference>
<dbReference type="OrthoDB" id="9767928at2"/>
<dbReference type="RefSeq" id="WP_059053155.1">
    <property type="nucleotide sequence ID" value="NZ_LOJF01000001.1"/>
</dbReference>
<evidence type="ECO:0000256" key="4">
    <source>
        <dbReference type="ARBA" id="ARBA00022741"/>
    </source>
</evidence>
<evidence type="ECO:0000256" key="5">
    <source>
        <dbReference type="ARBA" id="ARBA00022777"/>
    </source>
</evidence>